<evidence type="ECO:0000256" key="5">
    <source>
        <dbReference type="ARBA" id="ARBA00023002"/>
    </source>
</evidence>
<dbReference type="InterPro" id="IPR036250">
    <property type="entry name" value="AcylCo_DH-like_C"/>
</dbReference>
<name>A0A2P2C8N1_9ZZZZ</name>
<dbReference type="EC" id="1.3.8.-" evidence="8"/>
<dbReference type="AlphaFoldDB" id="A0A2P2C8N1"/>
<keyword evidence="3" id="KW-0285">Flavoprotein</keyword>
<dbReference type="InterPro" id="IPR009100">
    <property type="entry name" value="AcylCoA_DH/oxidase_NM_dom_sf"/>
</dbReference>
<evidence type="ECO:0000313" key="8">
    <source>
        <dbReference type="EMBL" id="CUR58358.1"/>
    </source>
</evidence>
<dbReference type="EMBL" id="CZKA01000045">
    <property type="protein sequence ID" value="CUR58358.1"/>
    <property type="molecule type" value="Genomic_DNA"/>
</dbReference>
<evidence type="ECO:0000256" key="4">
    <source>
        <dbReference type="ARBA" id="ARBA00022827"/>
    </source>
</evidence>
<dbReference type="Gene3D" id="1.20.140.10">
    <property type="entry name" value="Butyryl-CoA Dehydrogenase, subunit A, domain 3"/>
    <property type="match status" value="1"/>
</dbReference>
<protein>
    <submittedName>
        <fullName evidence="8">Putative acyl-CoA dehydrogenase</fullName>
        <ecNumber evidence="8">1.3.8.-</ecNumber>
    </submittedName>
</protein>
<dbReference type="InterPro" id="IPR046373">
    <property type="entry name" value="Acyl-CoA_Oxase/DH_mid-dom_sf"/>
</dbReference>
<proteinExistence type="inferred from homology"/>
<dbReference type="Gene3D" id="2.40.110.10">
    <property type="entry name" value="Butyryl-CoA Dehydrogenase, subunit A, domain 2"/>
    <property type="match status" value="1"/>
</dbReference>
<accession>A0A2P2C8N1</accession>
<dbReference type="InterPro" id="IPR037069">
    <property type="entry name" value="AcylCoA_DH/ox_N_sf"/>
</dbReference>
<dbReference type="SUPFAM" id="SSF56645">
    <property type="entry name" value="Acyl-CoA dehydrogenase NM domain-like"/>
    <property type="match status" value="1"/>
</dbReference>
<dbReference type="Pfam" id="PF00441">
    <property type="entry name" value="Acyl-CoA_dh_1"/>
    <property type="match status" value="1"/>
</dbReference>
<dbReference type="SUPFAM" id="SSF47203">
    <property type="entry name" value="Acyl-CoA dehydrogenase C-terminal domain-like"/>
    <property type="match status" value="1"/>
</dbReference>
<comment type="similarity">
    <text evidence="2">Belongs to the acyl-CoA dehydrogenase family.</text>
</comment>
<dbReference type="InterPro" id="IPR013786">
    <property type="entry name" value="AcylCoA_DH/ox_N"/>
</dbReference>
<evidence type="ECO:0000256" key="1">
    <source>
        <dbReference type="ARBA" id="ARBA00001974"/>
    </source>
</evidence>
<dbReference type="Pfam" id="PF02771">
    <property type="entry name" value="Acyl-CoA_dh_N"/>
    <property type="match status" value="1"/>
</dbReference>
<keyword evidence="4" id="KW-0274">FAD</keyword>
<keyword evidence="5 8" id="KW-0560">Oxidoreductase</keyword>
<evidence type="ECO:0000256" key="3">
    <source>
        <dbReference type="ARBA" id="ARBA00022630"/>
    </source>
</evidence>
<comment type="cofactor">
    <cofactor evidence="1">
        <name>FAD</name>
        <dbReference type="ChEBI" id="CHEBI:57692"/>
    </cofactor>
</comment>
<dbReference type="PANTHER" id="PTHR43884">
    <property type="entry name" value="ACYL-COA DEHYDROGENASE"/>
    <property type="match status" value="1"/>
</dbReference>
<dbReference type="CDD" id="cd00567">
    <property type="entry name" value="ACAD"/>
    <property type="match status" value="1"/>
</dbReference>
<evidence type="ECO:0000259" key="6">
    <source>
        <dbReference type="Pfam" id="PF00441"/>
    </source>
</evidence>
<dbReference type="GO" id="GO:0003995">
    <property type="term" value="F:acyl-CoA dehydrogenase activity"/>
    <property type="evidence" value="ECO:0007669"/>
    <property type="project" value="TreeGrafter"/>
</dbReference>
<evidence type="ECO:0000259" key="7">
    <source>
        <dbReference type="Pfam" id="PF02771"/>
    </source>
</evidence>
<evidence type="ECO:0000256" key="2">
    <source>
        <dbReference type="ARBA" id="ARBA00009347"/>
    </source>
</evidence>
<organism evidence="8">
    <name type="scientific">metagenome</name>
    <dbReference type="NCBI Taxonomy" id="256318"/>
    <lineage>
        <taxon>unclassified sequences</taxon>
        <taxon>metagenomes</taxon>
    </lineage>
</organism>
<dbReference type="GO" id="GO:0050660">
    <property type="term" value="F:flavin adenine dinucleotide binding"/>
    <property type="evidence" value="ECO:0007669"/>
    <property type="project" value="InterPro"/>
</dbReference>
<sequence>MISFELDGDQRALRDNVRRFLRARAPVRVARALMTTPLGFQPEVWKQLGAELGLQGVAVPERFGGSGAGAVELGVVMEELGRVLYPGPFLASAVFATNALLSSGDLAAMETYLPGLASGDLIGTLAVAEKSRQFLAADITLEARDAGSGWVLTGAKHFVVHGAVASLLLVAARTPSGISLFAVRGAAPGLVRDDRPVLDQTRALASLRFEATPATLVGDEGLAWPGIEHALDRSLIALAAETVGLADAVLELTVDYAKTRVQFDRPIGSFQAIKHKLADLVVEIELARSAVDYATRAIDTDGEGVRGPACIAIAQAAEAATHATGESIQIHGGVGMTWEHDAHLYFKRARANAALLGTIAAHRERLLQSIGV</sequence>
<dbReference type="InterPro" id="IPR009075">
    <property type="entry name" value="AcylCo_DH/oxidase_C"/>
</dbReference>
<feature type="domain" description="Acyl-CoA dehydrogenase/oxidase N-terminal" evidence="7">
    <location>
        <begin position="9"/>
        <end position="120"/>
    </location>
</feature>
<reference evidence="8" key="1">
    <citation type="submission" date="2015-08" db="EMBL/GenBank/DDBJ databases">
        <authorList>
            <person name="Babu N.S."/>
            <person name="Beckwith C.J."/>
            <person name="Beseler K.G."/>
            <person name="Brison A."/>
            <person name="Carone J.V."/>
            <person name="Caskin T.P."/>
            <person name="Diamond M."/>
            <person name="Durham M.E."/>
            <person name="Foxe J.M."/>
            <person name="Go M."/>
            <person name="Henderson B.A."/>
            <person name="Jones I.B."/>
            <person name="McGettigan J.A."/>
            <person name="Micheletti S.J."/>
            <person name="Nasrallah M.E."/>
            <person name="Ortiz D."/>
            <person name="Piller C.R."/>
            <person name="Privatt S.R."/>
            <person name="Schneider S.L."/>
            <person name="Sharp S."/>
            <person name="Smith T.C."/>
            <person name="Stanton J.D."/>
            <person name="Ullery H.E."/>
            <person name="Wilson R.J."/>
            <person name="Serrano M.G."/>
            <person name="Buck G."/>
            <person name="Lee V."/>
            <person name="Wang Y."/>
            <person name="Carvalho R."/>
            <person name="Voegtly L."/>
            <person name="Shi R."/>
            <person name="Duckworth R."/>
            <person name="Johnson A."/>
            <person name="Loviza R."/>
            <person name="Walstead R."/>
            <person name="Shah Z."/>
            <person name="Kiflezghi M."/>
            <person name="Wade K."/>
            <person name="Ball S.L."/>
            <person name="Bradley K.W."/>
            <person name="Asai D.J."/>
            <person name="Bowman C.A."/>
            <person name="Russell D.A."/>
            <person name="Pope W.H."/>
            <person name="Jacobs-Sera D."/>
            <person name="Hendrix R.W."/>
            <person name="Hatfull G.F."/>
        </authorList>
    </citation>
    <scope>NUCLEOTIDE SEQUENCE</scope>
</reference>
<dbReference type="PANTHER" id="PTHR43884:SF20">
    <property type="entry name" value="ACYL-COA DEHYDROGENASE FADE28"/>
    <property type="match status" value="1"/>
</dbReference>
<gene>
    <name evidence="8" type="ORF">NOCA250015</name>
</gene>
<dbReference type="Gene3D" id="1.10.540.10">
    <property type="entry name" value="Acyl-CoA dehydrogenase/oxidase, N-terminal domain"/>
    <property type="match status" value="1"/>
</dbReference>
<feature type="domain" description="Acyl-CoA dehydrogenase/oxidase C-terminal" evidence="6">
    <location>
        <begin position="227"/>
        <end position="369"/>
    </location>
</feature>